<gene>
    <name evidence="1" type="ORF">RHMOL_Rhmol04G0121000</name>
</gene>
<dbReference type="Proteomes" id="UP001062846">
    <property type="component" value="Chromosome 4"/>
</dbReference>
<proteinExistence type="predicted"/>
<keyword evidence="2" id="KW-1185">Reference proteome</keyword>
<protein>
    <submittedName>
        <fullName evidence="1">Uncharacterized protein</fullName>
    </submittedName>
</protein>
<dbReference type="EMBL" id="CM046391">
    <property type="protein sequence ID" value="KAI8558752.1"/>
    <property type="molecule type" value="Genomic_DNA"/>
</dbReference>
<comment type="caution">
    <text evidence="1">The sequence shown here is derived from an EMBL/GenBank/DDBJ whole genome shotgun (WGS) entry which is preliminary data.</text>
</comment>
<name>A0ACC0P179_RHOML</name>
<evidence type="ECO:0000313" key="2">
    <source>
        <dbReference type="Proteomes" id="UP001062846"/>
    </source>
</evidence>
<sequence>MLPHLKHRDGIVLFILSLLSSSSSNQIPPSENHCHTFRARSASRFMAFCGGCGL</sequence>
<accession>A0ACC0P179</accession>
<reference evidence="1" key="1">
    <citation type="submission" date="2022-02" db="EMBL/GenBank/DDBJ databases">
        <title>Plant Genome Project.</title>
        <authorList>
            <person name="Zhang R.-G."/>
        </authorList>
    </citation>
    <scope>NUCLEOTIDE SEQUENCE</scope>
    <source>
        <strain evidence="1">AT1</strain>
    </source>
</reference>
<organism evidence="1 2">
    <name type="scientific">Rhododendron molle</name>
    <name type="common">Chinese azalea</name>
    <name type="synonym">Azalea mollis</name>
    <dbReference type="NCBI Taxonomy" id="49168"/>
    <lineage>
        <taxon>Eukaryota</taxon>
        <taxon>Viridiplantae</taxon>
        <taxon>Streptophyta</taxon>
        <taxon>Embryophyta</taxon>
        <taxon>Tracheophyta</taxon>
        <taxon>Spermatophyta</taxon>
        <taxon>Magnoliopsida</taxon>
        <taxon>eudicotyledons</taxon>
        <taxon>Gunneridae</taxon>
        <taxon>Pentapetalae</taxon>
        <taxon>asterids</taxon>
        <taxon>Ericales</taxon>
        <taxon>Ericaceae</taxon>
        <taxon>Ericoideae</taxon>
        <taxon>Rhodoreae</taxon>
        <taxon>Rhododendron</taxon>
    </lineage>
</organism>
<evidence type="ECO:0000313" key="1">
    <source>
        <dbReference type="EMBL" id="KAI8558752.1"/>
    </source>
</evidence>